<dbReference type="AlphaFoldDB" id="A0A059EB87"/>
<keyword evidence="4 6" id="KW-1133">Transmembrane helix</keyword>
<evidence type="ECO:0000256" key="3">
    <source>
        <dbReference type="ARBA" id="ARBA00022692"/>
    </source>
</evidence>
<evidence type="ECO:0000256" key="2">
    <source>
        <dbReference type="ARBA" id="ARBA00009853"/>
    </source>
</evidence>
<dbReference type="Proteomes" id="UP000024547">
    <property type="component" value="Unassembled WGS sequence"/>
</dbReference>
<evidence type="ECO:0000256" key="5">
    <source>
        <dbReference type="ARBA" id="ARBA00023136"/>
    </source>
</evidence>
<evidence type="ECO:0000259" key="7">
    <source>
        <dbReference type="Pfam" id="PF00892"/>
    </source>
</evidence>
<proteinExistence type="inferred from homology"/>
<feature type="transmembrane region" description="Helical" evidence="6">
    <location>
        <begin position="153"/>
        <end position="173"/>
    </location>
</feature>
<gene>
    <name evidence="8" type="ORF">HY36_00440</name>
</gene>
<keyword evidence="3 6" id="KW-0812">Transmembrane</keyword>
<feature type="domain" description="EamA" evidence="7">
    <location>
        <begin position="154"/>
        <end position="284"/>
    </location>
</feature>
<feature type="transmembrane region" description="Helical" evidence="6">
    <location>
        <begin position="41"/>
        <end position="58"/>
    </location>
</feature>
<evidence type="ECO:0000256" key="4">
    <source>
        <dbReference type="ARBA" id="ARBA00022989"/>
    </source>
</evidence>
<dbReference type="eggNOG" id="COG0697">
    <property type="taxonomic scope" value="Bacteria"/>
</dbReference>
<evidence type="ECO:0000256" key="6">
    <source>
        <dbReference type="SAM" id="Phobius"/>
    </source>
</evidence>
<feature type="domain" description="EamA" evidence="7">
    <location>
        <begin position="17"/>
        <end position="138"/>
    </location>
</feature>
<feature type="transmembrane region" description="Helical" evidence="6">
    <location>
        <begin position="242"/>
        <end position="261"/>
    </location>
</feature>
<organism evidence="8 9">
    <name type="scientific">Hyphomonas atlantica</name>
    <dbReference type="NCBI Taxonomy" id="1280948"/>
    <lineage>
        <taxon>Bacteria</taxon>
        <taxon>Pseudomonadati</taxon>
        <taxon>Pseudomonadota</taxon>
        <taxon>Alphaproteobacteria</taxon>
        <taxon>Hyphomonadales</taxon>
        <taxon>Hyphomonadaceae</taxon>
        <taxon>Hyphomonas</taxon>
    </lineage>
</organism>
<feature type="transmembrane region" description="Helical" evidence="6">
    <location>
        <begin position="213"/>
        <end position="230"/>
    </location>
</feature>
<feature type="transmembrane region" description="Helical" evidence="6">
    <location>
        <begin position="123"/>
        <end position="141"/>
    </location>
</feature>
<evidence type="ECO:0000256" key="1">
    <source>
        <dbReference type="ARBA" id="ARBA00004141"/>
    </source>
</evidence>
<dbReference type="InterPro" id="IPR037185">
    <property type="entry name" value="EmrE-like"/>
</dbReference>
<comment type="similarity">
    <text evidence="2">Belongs to the drug/metabolite transporter (DMT) superfamily. 10 TMS drug/metabolite exporter (DME) (TC 2.A.7.3) family.</text>
</comment>
<comment type="subcellular location">
    <subcellularLocation>
        <location evidence="1">Membrane</location>
        <topology evidence="1">Multi-pass membrane protein</topology>
    </subcellularLocation>
</comment>
<feature type="transmembrane region" description="Helical" evidence="6">
    <location>
        <begin position="185"/>
        <end position="207"/>
    </location>
</feature>
<feature type="transmembrane region" description="Helical" evidence="6">
    <location>
        <begin position="267"/>
        <end position="285"/>
    </location>
</feature>
<evidence type="ECO:0000313" key="9">
    <source>
        <dbReference type="Proteomes" id="UP000024547"/>
    </source>
</evidence>
<reference evidence="8 9" key="1">
    <citation type="journal article" date="2014" name="Antonie Van Leeuwenhoek">
        <title>Hyphomonas beringensis sp. nov. and Hyphomonas chukchiensis sp. nov., isolated from surface seawater of the Bering Sea and Chukchi Sea.</title>
        <authorList>
            <person name="Li C."/>
            <person name="Lai Q."/>
            <person name="Li G."/>
            <person name="Dong C."/>
            <person name="Wang J."/>
            <person name="Liao Y."/>
            <person name="Shao Z."/>
        </authorList>
    </citation>
    <scope>NUCLEOTIDE SEQUENCE [LARGE SCALE GENOMIC DNA]</scope>
    <source>
        <strain evidence="8 9">22II1-22F38</strain>
    </source>
</reference>
<dbReference type="PANTHER" id="PTHR22911:SF6">
    <property type="entry name" value="SOLUTE CARRIER FAMILY 35 MEMBER G1"/>
    <property type="match status" value="1"/>
</dbReference>
<comment type="caution">
    <text evidence="8">The sequence shown here is derived from an EMBL/GenBank/DDBJ whole genome shotgun (WGS) entry which is preliminary data.</text>
</comment>
<dbReference type="EMBL" id="AWFH01000001">
    <property type="protein sequence ID" value="KCZ64873.1"/>
    <property type="molecule type" value="Genomic_DNA"/>
</dbReference>
<dbReference type="RefSeq" id="WP_035546773.1">
    <property type="nucleotide sequence ID" value="NZ_CP051254.1"/>
</dbReference>
<dbReference type="GeneID" id="92499990"/>
<name>A0A059EB87_9PROT</name>
<protein>
    <recommendedName>
        <fullName evidence="7">EamA domain-containing protein</fullName>
    </recommendedName>
</protein>
<keyword evidence="9" id="KW-1185">Reference proteome</keyword>
<evidence type="ECO:0000313" key="8">
    <source>
        <dbReference type="EMBL" id="KCZ64873.1"/>
    </source>
</evidence>
<dbReference type="PANTHER" id="PTHR22911">
    <property type="entry name" value="ACYL-MALONYL CONDENSING ENZYME-RELATED"/>
    <property type="match status" value="1"/>
</dbReference>
<keyword evidence="5 6" id="KW-0472">Membrane</keyword>
<feature type="transmembrane region" description="Helical" evidence="6">
    <location>
        <begin position="70"/>
        <end position="89"/>
    </location>
</feature>
<feature type="transmembrane region" description="Helical" evidence="6">
    <location>
        <begin position="95"/>
        <end position="116"/>
    </location>
</feature>
<accession>A0A059EB87</accession>
<dbReference type="GO" id="GO:0016020">
    <property type="term" value="C:membrane"/>
    <property type="evidence" value="ECO:0007669"/>
    <property type="project" value="UniProtKB-SubCell"/>
</dbReference>
<dbReference type="InterPro" id="IPR000620">
    <property type="entry name" value="EamA_dom"/>
</dbReference>
<sequence length="304" mass="32323">MIARLLSAPMLISAFAILVGTGVDALVKGVAPDAGLQHLVAWRFLFGALIALAVFLAQRKPAPGWAAIRFHTLRGLLQLFCAFTFFYALTQLPLAVATTLGFTAALLVAPVARLLLGEKISPVAAGATLLGFAGVAFALSGQSGAGEDAGNQTLGLISLFSSTIGYAFVLVLLRMRALIEDATTIALFTNIVPALAMLPVTFGVFGAPDWNDLPIFALLGLLGYGVWYLATLAYGRAPAQRLAPLEYTSLVWSALLGLVFFNEMPSWQLWVGAVVIITACLIVAFEGRFRTRREARLPASDLPE</sequence>
<dbReference type="PATRIC" id="fig|1280948.3.peg.90"/>
<dbReference type="SUPFAM" id="SSF103481">
    <property type="entry name" value="Multidrug resistance efflux transporter EmrE"/>
    <property type="match status" value="2"/>
</dbReference>
<dbReference type="Pfam" id="PF00892">
    <property type="entry name" value="EamA"/>
    <property type="match status" value="2"/>
</dbReference>